<feature type="domain" description="PAC" evidence="10">
    <location>
        <begin position="476"/>
        <end position="528"/>
    </location>
</feature>
<dbReference type="InterPro" id="IPR029151">
    <property type="entry name" value="Sensor-like_sf"/>
</dbReference>
<dbReference type="SUPFAM" id="SSF55785">
    <property type="entry name" value="PYP-like sensor domain (PAS domain)"/>
    <property type="match status" value="2"/>
</dbReference>
<dbReference type="SMART" id="SM00065">
    <property type="entry name" value="GAF"/>
    <property type="match status" value="1"/>
</dbReference>
<dbReference type="PROSITE" id="PS50883">
    <property type="entry name" value="EAL"/>
    <property type="match status" value="1"/>
</dbReference>
<evidence type="ECO:0000259" key="11">
    <source>
        <dbReference type="PROSITE" id="PS50883"/>
    </source>
</evidence>
<evidence type="ECO:0000256" key="8">
    <source>
        <dbReference type="ARBA" id="ARBA00023012"/>
    </source>
</evidence>
<dbReference type="GO" id="GO:0016020">
    <property type="term" value="C:membrane"/>
    <property type="evidence" value="ECO:0007669"/>
    <property type="project" value="UniProtKB-SubCell"/>
</dbReference>
<proteinExistence type="predicted"/>
<comment type="caution">
    <text evidence="14">The sequence shown here is derived from an EMBL/GenBank/DDBJ whole genome shotgun (WGS) entry which is preliminary data.</text>
</comment>
<dbReference type="InterPro" id="IPR001633">
    <property type="entry name" value="EAL_dom"/>
</dbReference>
<dbReference type="SUPFAM" id="SSF158472">
    <property type="entry name" value="HAMP domain-like"/>
    <property type="match status" value="1"/>
</dbReference>
<dbReference type="EMBL" id="LUUK01000194">
    <property type="protein sequence ID" value="OAI15275.1"/>
    <property type="molecule type" value="Genomic_DNA"/>
</dbReference>
<dbReference type="SMART" id="SM00267">
    <property type="entry name" value="GGDEF"/>
    <property type="match status" value="1"/>
</dbReference>
<evidence type="ECO:0000313" key="15">
    <source>
        <dbReference type="Proteomes" id="UP000077628"/>
    </source>
</evidence>
<dbReference type="PROSITE" id="PS50885">
    <property type="entry name" value="HAMP"/>
    <property type="match status" value="1"/>
</dbReference>
<dbReference type="Gene3D" id="3.30.450.40">
    <property type="match status" value="1"/>
</dbReference>
<dbReference type="PROSITE" id="PS50113">
    <property type="entry name" value="PAC"/>
    <property type="match status" value="2"/>
</dbReference>
<dbReference type="SMART" id="SM00086">
    <property type="entry name" value="PAC"/>
    <property type="match status" value="2"/>
</dbReference>
<dbReference type="InterPro" id="IPR000160">
    <property type="entry name" value="GGDEF_dom"/>
</dbReference>
<evidence type="ECO:0000259" key="13">
    <source>
        <dbReference type="PROSITE" id="PS50887"/>
    </source>
</evidence>
<evidence type="ECO:0000259" key="12">
    <source>
        <dbReference type="PROSITE" id="PS50885"/>
    </source>
</evidence>
<dbReference type="InterPro" id="IPR035919">
    <property type="entry name" value="EAL_sf"/>
</dbReference>
<feature type="domain" description="PAC" evidence="10">
    <location>
        <begin position="764"/>
        <end position="816"/>
    </location>
</feature>
<dbReference type="Gene3D" id="3.20.20.450">
    <property type="entry name" value="EAL domain"/>
    <property type="match status" value="1"/>
</dbReference>
<organism evidence="14 15">
    <name type="scientific">Methylomonas koyamae</name>
    <dbReference type="NCBI Taxonomy" id="702114"/>
    <lineage>
        <taxon>Bacteria</taxon>
        <taxon>Pseudomonadati</taxon>
        <taxon>Pseudomonadota</taxon>
        <taxon>Gammaproteobacteria</taxon>
        <taxon>Methylococcales</taxon>
        <taxon>Methylococcaceae</taxon>
        <taxon>Methylomonas</taxon>
    </lineage>
</organism>
<dbReference type="InterPro" id="IPR001610">
    <property type="entry name" value="PAC"/>
</dbReference>
<dbReference type="CDD" id="cd01949">
    <property type="entry name" value="GGDEF"/>
    <property type="match status" value="1"/>
</dbReference>
<feature type="domain" description="PAS" evidence="9">
    <location>
        <begin position="401"/>
        <end position="472"/>
    </location>
</feature>
<evidence type="ECO:0000256" key="7">
    <source>
        <dbReference type="ARBA" id="ARBA00022840"/>
    </source>
</evidence>
<dbReference type="CDD" id="cd01948">
    <property type="entry name" value="EAL"/>
    <property type="match status" value="1"/>
</dbReference>
<evidence type="ECO:0000256" key="5">
    <source>
        <dbReference type="ARBA" id="ARBA00022741"/>
    </source>
</evidence>
<dbReference type="Pfam" id="PF13185">
    <property type="entry name" value="GAF_2"/>
    <property type="match status" value="1"/>
</dbReference>
<protein>
    <recommendedName>
        <fullName evidence="16">Diguanylate cyclase</fullName>
    </recommendedName>
</protein>
<accession>A0A177NBL3</accession>
<evidence type="ECO:0000259" key="10">
    <source>
        <dbReference type="PROSITE" id="PS50113"/>
    </source>
</evidence>
<gene>
    <name evidence="14" type="ORF">A1355_11095</name>
</gene>
<dbReference type="GO" id="GO:0016301">
    <property type="term" value="F:kinase activity"/>
    <property type="evidence" value="ECO:0007669"/>
    <property type="project" value="UniProtKB-KW"/>
</dbReference>
<dbReference type="SMART" id="SM00304">
    <property type="entry name" value="HAMP"/>
    <property type="match status" value="1"/>
</dbReference>
<dbReference type="InterPro" id="IPR003660">
    <property type="entry name" value="HAMP_dom"/>
</dbReference>
<dbReference type="SUPFAM" id="SSF55781">
    <property type="entry name" value="GAF domain-like"/>
    <property type="match status" value="1"/>
</dbReference>
<keyword evidence="5" id="KW-0547">Nucleotide-binding</keyword>
<dbReference type="CDD" id="cd00130">
    <property type="entry name" value="PAS"/>
    <property type="match status" value="2"/>
</dbReference>
<dbReference type="PANTHER" id="PTHR44757:SF2">
    <property type="entry name" value="BIOFILM ARCHITECTURE MAINTENANCE PROTEIN MBAA"/>
    <property type="match status" value="1"/>
</dbReference>
<keyword evidence="15" id="KW-1185">Reference proteome</keyword>
<evidence type="ECO:0008006" key="16">
    <source>
        <dbReference type="Google" id="ProtNLM"/>
    </source>
</evidence>
<dbReference type="Gene3D" id="3.30.450.20">
    <property type="entry name" value="PAS domain"/>
    <property type="match status" value="3"/>
</dbReference>
<dbReference type="InterPro" id="IPR000700">
    <property type="entry name" value="PAS-assoc_C"/>
</dbReference>
<dbReference type="InterPro" id="IPR048760">
    <property type="entry name" value="VP0354-like_sensor_dom"/>
</dbReference>
<dbReference type="InterPro" id="IPR052155">
    <property type="entry name" value="Biofilm_reg_signaling"/>
</dbReference>
<dbReference type="Pfam" id="PF13426">
    <property type="entry name" value="PAS_9"/>
    <property type="match status" value="1"/>
</dbReference>
<dbReference type="CDD" id="cd18773">
    <property type="entry name" value="PDC1_HK_sensor"/>
    <property type="match status" value="1"/>
</dbReference>
<dbReference type="Proteomes" id="UP000077628">
    <property type="component" value="Unassembled WGS sequence"/>
</dbReference>
<keyword evidence="7" id="KW-0067">ATP-binding</keyword>
<dbReference type="SUPFAM" id="SSF141868">
    <property type="entry name" value="EAL domain-like"/>
    <property type="match status" value="1"/>
</dbReference>
<dbReference type="InterPro" id="IPR043128">
    <property type="entry name" value="Rev_trsase/Diguanyl_cyclase"/>
</dbReference>
<feature type="domain" description="GGDEF" evidence="13">
    <location>
        <begin position="848"/>
        <end position="981"/>
    </location>
</feature>
<evidence type="ECO:0000256" key="1">
    <source>
        <dbReference type="ARBA" id="ARBA00001946"/>
    </source>
</evidence>
<dbReference type="InterPro" id="IPR029016">
    <property type="entry name" value="GAF-like_dom_sf"/>
</dbReference>
<dbReference type="PROSITE" id="PS50887">
    <property type="entry name" value="GGDEF"/>
    <property type="match status" value="1"/>
</dbReference>
<dbReference type="OrthoDB" id="5571542at2"/>
<evidence type="ECO:0000256" key="2">
    <source>
        <dbReference type="ARBA" id="ARBA00004370"/>
    </source>
</evidence>
<dbReference type="NCBIfam" id="TIGR00229">
    <property type="entry name" value="sensory_box"/>
    <property type="match status" value="2"/>
</dbReference>
<dbReference type="InterPro" id="IPR029787">
    <property type="entry name" value="Nucleotide_cyclase"/>
</dbReference>
<dbReference type="CDD" id="cd06225">
    <property type="entry name" value="HAMP"/>
    <property type="match status" value="1"/>
</dbReference>
<dbReference type="Gene3D" id="6.10.340.10">
    <property type="match status" value="1"/>
</dbReference>
<reference evidence="15" key="1">
    <citation type="submission" date="2016-03" db="EMBL/GenBank/DDBJ databases">
        <authorList>
            <person name="Heylen K."/>
            <person name="De Vos P."/>
            <person name="Vekeman B."/>
        </authorList>
    </citation>
    <scope>NUCLEOTIDE SEQUENCE [LARGE SCALE GENOMIC DNA]</scope>
    <source>
        <strain evidence="15">R-45383</strain>
    </source>
</reference>
<evidence type="ECO:0000259" key="9">
    <source>
        <dbReference type="PROSITE" id="PS50112"/>
    </source>
</evidence>
<keyword evidence="6" id="KW-0418">Kinase</keyword>
<dbReference type="Pfam" id="PF21623">
    <property type="entry name" value="HK_sensor_dom_bact"/>
    <property type="match status" value="1"/>
</dbReference>
<dbReference type="GO" id="GO:0006355">
    <property type="term" value="P:regulation of DNA-templated transcription"/>
    <property type="evidence" value="ECO:0007669"/>
    <property type="project" value="InterPro"/>
</dbReference>
<feature type="domain" description="HAMP" evidence="12">
    <location>
        <begin position="344"/>
        <end position="396"/>
    </location>
</feature>
<dbReference type="InterPro" id="IPR013656">
    <property type="entry name" value="PAS_4"/>
</dbReference>
<dbReference type="PROSITE" id="PS50112">
    <property type="entry name" value="PAS"/>
    <property type="match status" value="2"/>
</dbReference>
<keyword evidence="4" id="KW-0808">Transferase</keyword>
<dbReference type="CDD" id="cd18774">
    <property type="entry name" value="PDC2_HK_sensor"/>
    <property type="match status" value="1"/>
</dbReference>
<dbReference type="GO" id="GO:0005524">
    <property type="term" value="F:ATP binding"/>
    <property type="evidence" value="ECO:0007669"/>
    <property type="project" value="UniProtKB-KW"/>
</dbReference>
<evidence type="ECO:0000256" key="6">
    <source>
        <dbReference type="ARBA" id="ARBA00022777"/>
    </source>
</evidence>
<dbReference type="InterPro" id="IPR003018">
    <property type="entry name" value="GAF"/>
</dbReference>
<keyword evidence="8" id="KW-0902">Two-component regulatory system</keyword>
<evidence type="ECO:0000256" key="3">
    <source>
        <dbReference type="ARBA" id="ARBA00022553"/>
    </source>
</evidence>
<name>A0A177NBL3_9GAMM</name>
<dbReference type="SUPFAM" id="SSF55073">
    <property type="entry name" value="Nucleotide cyclase"/>
    <property type="match status" value="1"/>
</dbReference>
<dbReference type="RefSeq" id="WP_064030709.1">
    <property type="nucleotide sequence ID" value="NZ_LUUK01000194.1"/>
</dbReference>
<dbReference type="SMART" id="SM00052">
    <property type="entry name" value="EAL"/>
    <property type="match status" value="1"/>
</dbReference>
<dbReference type="Pfam" id="PF00990">
    <property type="entry name" value="GGDEF"/>
    <property type="match status" value="1"/>
</dbReference>
<comment type="subcellular location">
    <subcellularLocation>
        <location evidence="2">Membrane</location>
    </subcellularLocation>
</comment>
<keyword evidence="3" id="KW-0597">Phosphoprotein</keyword>
<comment type="cofactor">
    <cofactor evidence="1">
        <name>Mg(2+)</name>
        <dbReference type="ChEBI" id="CHEBI:18420"/>
    </cofactor>
</comment>
<dbReference type="InterPro" id="IPR000014">
    <property type="entry name" value="PAS"/>
</dbReference>
<dbReference type="AlphaFoldDB" id="A0A177NBL3"/>
<evidence type="ECO:0000256" key="4">
    <source>
        <dbReference type="ARBA" id="ARBA00022679"/>
    </source>
</evidence>
<dbReference type="FunFam" id="3.30.70.270:FF:000001">
    <property type="entry name" value="Diguanylate cyclase domain protein"/>
    <property type="match status" value="1"/>
</dbReference>
<dbReference type="Gene3D" id="3.30.70.270">
    <property type="match status" value="1"/>
</dbReference>
<evidence type="ECO:0000313" key="14">
    <source>
        <dbReference type="EMBL" id="OAI15275.1"/>
    </source>
</evidence>
<dbReference type="SMART" id="SM00091">
    <property type="entry name" value="PAS"/>
    <property type="match status" value="2"/>
</dbReference>
<feature type="domain" description="EAL" evidence="11">
    <location>
        <begin position="990"/>
        <end position="1245"/>
    </location>
</feature>
<dbReference type="SUPFAM" id="SSF103190">
    <property type="entry name" value="Sensory domain-like"/>
    <property type="match status" value="1"/>
</dbReference>
<dbReference type="InterPro" id="IPR035965">
    <property type="entry name" value="PAS-like_dom_sf"/>
</dbReference>
<dbReference type="Pfam" id="PF00563">
    <property type="entry name" value="EAL"/>
    <property type="match status" value="1"/>
</dbReference>
<sequence length="1253" mass="138266">MRLSIGLKLAFWLGLFGTLSSGLTGYYVYQRSRALLIDSAKEKLLTATRDSAQRFDAALKATVADVDFLAGLALNRAILEAEPATKPTMDKDRLAEIFSGLLVSHPEYSQIRLIDSRHFGLETVRADRDQSGVKVIEAPHLQEKNHFPYVFETAALPAGQVYISEINLNQELGTHLGYGQPTIRVATPVKSAAGTTLGVLVINVDLADLFKRLRDSYSGDSYPLLVNRRGDYLIHPDPAKAFSFERGRPVRIQNDIPDTAPLLNGSSRIAVLSDTAVSALGVPYLAAFARQDYGAASEGRFVVLGLYTPLDVVSIGSKTLSLQVIRIALSLSLLVSLVSLLLAKMLAKPLQAMTKAIGQFQLGLPLADIPVDRNDEIGHLARLFRALAEQLNGQIAEIHASEAKLHAILNNAPVGIWLVDTNGRYAFVNQTFCQALGIPESRFLHTSALDELLGTDMAARFEAADQRCLSGGLAPHLSQEQLTFVDGESHSLEISRTKLLGLKGEVLGIIGIATDISDRKHAADRERAHNRVLERLAKSLPLADILEAVVEGIETQNPALLCSILLLDAEGSHLLVGAAPHLPEFYNCALHGLRIGFGVGSCGTAAVTGDRIIIEDIQSHPYWTPYRELAAKAGLASCWSEPVRDAGGKLLGTLTIYQRQPALPTPRDLQMTEQAANLTGIAIEHCRANEELRLASLVYQNSSEAMAVTDALGSILAINPAFSAITGYTPAEVIGQNYNILNSDRQDYHFYQTMWHAINASGHWKGEIWNRRKNGEVFVQWLTVNTIFNEDGSPHRRVALFSDITEKKQTEELIWTQANFDPLTGLPNRRMFHDRLDQELKKAHRTGRALALIFLDLDRFKEINDTLGHDMGDLLLKDAAQRLLRCVRESDTVARLGGDEFTIILGELDDTEHVERIVVNLLQKLAEPFQLKAKVAYLSASIGITLFPKDGDKIHVLIKNADQAMYAAKHQGRNRYCYFTPSMQEAAQIRMEIAGDLRGALGADQFQLYYQPIVDLATGVVYKAEALLRWRHPLRGWVSPAEFVPIAEDIGIINEIGNWVFKQAAERAKLWRQRFHADFQISINKSPVQFHDTNQTQRDWPEHLRQLGLPGAGIIVEITEGLLLDASNDVKEQLLSFRDNGIQVALDDFGTGYSSLAYLKKFDIDYLKIDRSFVSNLGPESSDRVLCEAIIAMAHKLGMKVVAEGIETEEQHRILVESGCDFGQGFLFSQALPAEAFEARLACGPAEFISISV</sequence>
<dbReference type="Pfam" id="PF08448">
    <property type="entry name" value="PAS_4"/>
    <property type="match status" value="1"/>
</dbReference>
<dbReference type="STRING" id="702114.A1355_11095"/>
<dbReference type="NCBIfam" id="TIGR00254">
    <property type="entry name" value="GGDEF"/>
    <property type="match status" value="1"/>
</dbReference>
<dbReference type="GO" id="GO:0000160">
    <property type="term" value="P:phosphorelay signal transduction system"/>
    <property type="evidence" value="ECO:0007669"/>
    <property type="project" value="UniProtKB-KW"/>
</dbReference>
<dbReference type="Pfam" id="PF00672">
    <property type="entry name" value="HAMP"/>
    <property type="match status" value="1"/>
</dbReference>
<dbReference type="PANTHER" id="PTHR44757">
    <property type="entry name" value="DIGUANYLATE CYCLASE DGCP"/>
    <property type="match status" value="1"/>
</dbReference>
<feature type="domain" description="PAS" evidence="9">
    <location>
        <begin position="690"/>
        <end position="744"/>
    </location>
</feature>